<evidence type="ECO:0000313" key="2">
    <source>
        <dbReference type="Proteomes" id="UP000530038"/>
    </source>
</evidence>
<sequence>MNYKDVKGLRKDVAALNDQMTELQLALSTSSRRYYWGSENLTERIAGQIINEIQEEMAKLGRKLNELNHHFKD</sequence>
<name>A0ABR5ZJN0_9GAMM</name>
<evidence type="ECO:0000313" key="1">
    <source>
        <dbReference type="EMBL" id="MBA5234774.1"/>
    </source>
</evidence>
<dbReference type="Proteomes" id="UP000530038">
    <property type="component" value="Unassembled WGS sequence"/>
</dbReference>
<accession>A0ABR5ZJN0</accession>
<reference evidence="1 2" key="1">
    <citation type="submission" date="2020-07" db="EMBL/GenBank/DDBJ databases">
        <title>Characterization of Pectobacterium aroidearum strains causing soft rot on Amorphophallus konjac.</title>
        <authorList>
            <person name="Xie H."/>
        </authorList>
    </citation>
    <scope>NUCLEOTIDE SEQUENCE [LARGE SCALE GENOMIC DNA]</scope>
    <source>
        <strain evidence="1 2">MY10</strain>
    </source>
</reference>
<proteinExistence type="predicted"/>
<gene>
    <name evidence="1" type="ORF">H2Y56_22085</name>
</gene>
<organism evidence="1 2">
    <name type="scientific">Pectobacterium aroidearum</name>
    <dbReference type="NCBI Taxonomy" id="1201031"/>
    <lineage>
        <taxon>Bacteria</taxon>
        <taxon>Pseudomonadati</taxon>
        <taxon>Pseudomonadota</taxon>
        <taxon>Gammaproteobacteria</taxon>
        <taxon>Enterobacterales</taxon>
        <taxon>Pectobacteriaceae</taxon>
        <taxon>Pectobacterium</taxon>
    </lineage>
</organism>
<protein>
    <submittedName>
        <fullName evidence="1">Uncharacterized protein</fullName>
    </submittedName>
</protein>
<comment type="caution">
    <text evidence="1">The sequence shown here is derived from an EMBL/GenBank/DDBJ whole genome shotgun (WGS) entry which is preliminary data.</text>
</comment>
<dbReference type="EMBL" id="JACERK010000017">
    <property type="protein sequence ID" value="MBA5234774.1"/>
    <property type="molecule type" value="Genomic_DNA"/>
</dbReference>
<keyword evidence="2" id="KW-1185">Reference proteome</keyword>
<dbReference type="RefSeq" id="WP_181838348.1">
    <property type="nucleotide sequence ID" value="NZ_JACERK010000017.1"/>
</dbReference>